<feature type="transmembrane region" description="Helical" evidence="1">
    <location>
        <begin position="157"/>
        <end position="179"/>
    </location>
</feature>
<dbReference type="EMBL" id="LR778175">
    <property type="protein sequence ID" value="CAB1274988.1"/>
    <property type="molecule type" value="Genomic_DNA"/>
</dbReference>
<feature type="transmembrane region" description="Helical" evidence="1">
    <location>
        <begin position="324"/>
        <end position="341"/>
    </location>
</feature>
<evidence type="ECO:0000313" key="3">
    <source>
        <dbReference type="Proteomes" id="UP000516072"/>
    </source>
</evidence>
<keyword evidence="1" id="KW-0472">Membrane</keyword>
<organism evidence="2 3">
    <name type="scientific">Candidatus Nitrosacidococcus tergens</name>
    <dbReference type="NCBI Taxonomy" id="553981"/>
    <lineage>
        <taxon>Bacteria</taxon>
        <taxon>Pseudomonadati</taxon>
        <taxon>Pseudomonadota</taxon>
        <taxon>Gammaproteobacteria</taxon>
        <taxon>Chromatiales</taxon>
        <taxon>Chromatiaceae</taxon>
        <taxon>Candidatus Nitrosacidococcus</taxon>
    </lineage>
</organism>
<feature type="transmembrane region" description="Helical" evidence="1">
    <location>
        <begin position="286"/>
        <end position="304"/>
    </location>
</feature>
<accession>A0A7G1Q854</accession>
<evidence type="ECO:0000256" key="1">
    <source>
        <dbReference type="SAM" id="Phobius"/>
    </source>
</evidence>
<keyword evidence="1" id="KW-0812">Transmembrane</keyword>
<feature type="transmembrane region" description="Helical" evidence="1">
    <location>
        <begin position="93"/>
        <end position="113"/>
    </location>
</feature>
<evidence type="ECO:0000313" key="2">
    <source>
        <dbReference type="EMBL" id="CAB1274988.1"/>
    </source>
</evidence>
<dbReference type="Proteomes" id="UP000516072">
    <property type="component" value="Chromosome"/>
</dbReference>
<feature type="transmembrane region" description="Helical" evidence="1">
    <location>
        <begin position="12"/>
        <end position="34"/>
    </location>
</feature>
<dbReference type="InterPro" id="IPR010266">
    <property type="entry name" value="NnrS"/>
</dbReference>
<feature type="transmembrane region" description="Helical" evidence="1">
    <location>
        <begin position="253"/>
        <end position="274"/>
    </location>
</feature>
<proteinExistence type="predicted"/>
<dbReference type="AlphaFoldDB" id="A0A7G1Q854"/>
<protein>
    <submittedName>
        <fullName evidence="2">NnrS protein</fullName>
    </submittedName>
</protein>
<keyword evidence="3" id="KW-1185">Reference proteome</keyword>
<name>A0A7G1Q854_9GAMM</name>
<dbReference type="Pfam" id="PF05940">
    <property type="entry name" value="NnrS"/>
    <property type="match status" value="1"/>
</dbReference>
<dbReference type="KEGG" id="ntg:NSCAC_0443"/>
<feature type="transmembrane region" description="Helical" evidence="1">
    <location>
        <begin position="125"/>
        <end position="145"/>
    </location>
</feature>
<gene>
    <name evidence="2" type="ORF">NSCAC_0443</name>
</gene>
<feature type="transmembrane region" description="Helical" evidence="1">
    <location>
        <begin position="347"/>
        <end position="368"/>
    </location>
</feature>
<keyword evidence="1" id="KW-1133">Transmembrane helix</keyword>
<feature type="transmembrane region" description="Helical" evidence="1">
    <location>
        <begin position="223"/>
        <end position="241"/>
    </location>
</feature>
<sequence>MGIQKPKRLFSADIFFFPLAAFFAATIIPAWLMVLQGWISLPNHHWHGHEMLFGYGLAVVCGYLVNRVSLLSLSILLLSWISARLGASNLLNIGVLSILPSLIFVGFAVYLIAPPFMKAAKKPENKVFAPLFIAMGICEFIYQLGEINVLPSDISPFILLITVDLFSLLLFLMGGRILAPAIAGHFYRKGYFLEARVQPKIERTAIVIIITMVFFDFIPKAEIISGLLAFGAAIAIMIRIFRWKVWGIVDEPYLWIPVLGYIWLALGFCLKGWIQMTTNPFPIIDGIHGVTIGALGTLTLAIMVRTRLQRSKQRLEDFKDIKQAALLISLAALLRLAIPLVPSYTMVLLWFSALAWCIAFIFLFCKLIQISYKDLNPS</sequence>
<reference evidence="2 3" key="1">
    <citation type="submission" date="2020-03" db="EMBL/GenBank/DDBJ databases">
        <authorList>
            <person name="Picone N."/>
        </authorList>
    </citation>
    <scope>NUCLEOTIDE SEQUENCE [LARGE SCALE GENOMIC DNA]</scope>
    <source>
        <strain evidence="2">NSCAC1</strain>
    </source>
</reference>
<dbReference type="RefSeq" id="WP_197744793.1">
    <property type="nucleotide sequence ID" value="NZ_LR778175.1"/>
</dbReference>